<accession>A0ABW5YBZ6</accession>
<dbReference type="EMBL" id="JBHUPD010000002">
    <property type="protein sequence ID" value="MFD2872877.1"/>
    <property type="molecule type" value="Genomic_DNA"/>
</dbReference>
<organism evidence="2 3">
    <name type="scientific">Mucilaginibacter ximonensis</name>
    <dbReference type="NCBI Taxonomy" id="538021"/>
    <lineage>
        <taxon>Bacteria</taxon>
        <taxon>Pseudomonadati</taxon>
        <taxon>Bacteroidota</taxon>
        <taxon>Sphingobacteriia</taxon>
        <taxon>Sphingobacteriales</taxon>
        <taxon>Sphingobacteriaceae</taxon>
        <taxon>Mucilaginibacter</taxon>
    </lineage>
</organism>
<name>A0ABW5YBZ6_9SPHI</name>
<comment type="caution">
    <text evidence="2">The sequence shown here is derived from an EMBL/GenBank/DDBJ whole genome shotgun (WGS) entry which is preliminary data.</text>
</comment>
<dbReference type="Proteomes" id="UP001597557">
    <property type="component" value="Unassembled WGS sequence"/>
</dbReference>
<sequence>MKKTSIKHLTFSHHACLRGLEFYEIEITFLQERLDEIAGDNTGHEVSERIEHFQNQLIIHRNQIDQLKHRIRVNLDQVTAELKQSENYIQQATVEAAEQIGVDYEQEEQLFKTLRQDFNRFAAEWM</sequence>
<keyword evidence="3" id="KW-1185">Reference proteome</keyword>
<protein>
    <submittedName>
        <fullName evidence="2">Uncharacterized protein</fullName>
    </submittedName>
</protein>
<keyword evidence="1" id="KW-0175">Coiled coil</keyword>
<evidence type="ECO:0000313" key="2">
    <source>
        <dbReference type="EMBL" id="MFD2872877.1"/>
    </source>
</evidence>
<reference evidence="3" key="1">
    <citation type="journal article" date="2019" name="Int. J. Syst. Evol. Microbiol.">
        <title>The Global Catalogue of Microorganisms (GCM) 10K type strain sequencing project: providing services to taxonomists for standard genome sequencing and annotation.</title>
        <authorList>
            <consortium name="The Broad Institute Genomics Platform"/>
            <consortium name="The Broad Institute Genome Sequencing Center for Infectious Disease"/>
            <person name="Wu L."/>
            <person name="Ma J."/>
        </authorList>
    </citation>
    <scope>NUCLEOTIDE SEQUENCE [LARGE SCALE GENOMIC DNA]</scope>
    <source>
        <strain evidence="3">KCTC 22437</strain>
    </source>
</reference>
<feature type="coiled-coil region" evidence="1">
    <location>
        <begin position="20"/>
        <end position="95"/>
    </location>
</feature>
<dbReference type="RefSeq" id="WP_377185035.1">
    <property type="nucleotide sequence ID" value="NZ_JBHUPD010000002.1"/>
</dbReference>
<evidence type="ECO:0000313" key="3">
    <source>
        <dbReference type="Proteomes" id="UP001597557"/>
    </source>
</evidence>
<evidence type="ECO:0000256" key="1">
    <source>
        <dbReference type="SAM" id="Coils"/>
    </source>
</evidence>
<gene>
    <name evidence="2" type="ORF">ACFS5N_10395</name>
</gene>
<proteinExistence type="predicted"/>